<protein>
    <submittedName>
        <fullName evidence="1">Uncharacterized protein</fullName>
    </submittedName>
</protein>
<comment type="caution">
    <text evidence="1">The sequence shown here is derived from an EMBL/GenBank/DDBJ whole genome shotgun (WGS) entry which is preliminary data.</text>
</comment>
<gene>
    <name evidence="2" type="ORF">JXQ802_LOCUS46462</name>
    <name evidence="1" type="ORF">PYM288_LOCUS30692</name>
</gene>
<dbReference type="AlphaFoldDB" id="A0A815EZE8"/>
<keyword evidence="4" id="KW-1185">Reference proteome</keyword>
<evidence type="ECO:0000313" key="4">
    <source>
        <dbReference type="Proteomes" id="UP000663870"/>
    </source>
</evidence>
<proteinExistence type="predicted"/>
<sequence>MDERPFEHEFFLRIAQSFPLMEKLKVVNETPQKNKLCSQSKHDNQDLSIIKYPHLNDLIPYEVHDDYIEQFLVDAKMCLLNHVNLSIEYEPLKRVTHNFTRNATRSNCAKLNSLYLNGKHRARKVLKTYFPHAEIL</sequence>
<organism evidence="1 3">
    <name type="scientific">Rotaria sordida</name>
    <dbReference type="NCBI Taxonomy" id="392033"/>
    <lineage>
        <taxon>Eukaryota</taxon>
        <taxon>Metazoa</taxon>
        <taxon>Spiralia</taxon>
        <taxon>Gnathifera</taxon>
        <taxon>Rotifera</taxon>
        <taxon>Eurotatoria</taxon>
        <taxon>Bdelloidea</taxon>
        <taxon>Philodinida</taxon>
        <taxon>Philodinidae</taxon>
        <taxon>Rotaria</taxon>
    </lineage>
</organism>
<dbReference type="EMBL" id="CAJNOH010002925">
    <property type="protein sequence ID" value="CAF1316575.1"/>
    <property type="molecule type" value="Genomic_DNA"/>
</dbReference>
<reference evidence="1" key="1">
    <citation type="submission" date="2021-02" db="EMBL/GenBank/DDBJ databases">
        <authorList>
            <person name="Nowell W R."/>
        </authorList>
    </citation>
    <scope>NUCLEOTIDE SEQUENCE</scope>
</reference>
<dbReference type="EMBL" id="CAJNOL010004203">
    <property type="protein sequence ID" value="CAF1583315.1"/>
    <property type="molecule type" value="Genomic_DNA"/>
</dbReference>
<dbReference type="Proteomes" id="UP000663854">
    <property type="component" value="Unassembled WGS sequence"/>
</dbReference>
<evidence type="ECO:0000313" key="3">
    <source>
        <dbReference type="Proteomes" id="UP000663854"/>
    </source>
</evidence>
<evidence type="ECO:0000313" key="1">
    <source>
        <dbReference type="EMBL" id="CAF1316575.1"/>
    </source>
</evidence>
<evidence type="ECO:0000313" key="2">
    <source>
        <dbReference type="EMBL" id="CAF1583315.1"/>
    </source>
</evidence>
<name>A0A815EZE8_9BILA</name>
<dbReference type="Proteomes" id="UP000663870">
    <property type="component" value="Unassembled WGS sequence"/>
</dbReference>
<accession>A0A815EZE8</accession>